<evidence type="ECO:0000313" key="2">
    <source>
        <dbReference type="Proteomes" id="UP000053328"/>
    </source>
</evidence>
<reference evidence="1 2" key="1">
    <citation type="submission" date="2015-01" db="EMBL/GenBank/DDBJ databases">
        <title>The Genome Sequence of Exophiala spinifera CBS89968.</title>
        <authorList>
            <consortium name="The Broad Institute Genomics Platform"/>
            <person name="Cuomo C."/>
            <person name="de Hoog S."/>
            <person name="Gorbushina A."/>
            <person name="Stielow B."/>
            <person name="Teixiera M."/>
            <person name="Abouelleil A."/>
            <person name="Chapman S.B."/>
            <person name="Priest M."/>
            <person name="Young S.K."/>
            <person name="Wortman J."/>
            <person name="Nusbaum C."/>
            <person name="Birren B."/>
        </authorList>
    </citation>
    <scope>NUCLEOTIDE SEQUENCE [LARGE SCALE GENOMIC DNA]</scope>
    <source>
        <strain evidence="1 2">CBS 89968</strain>
    </source>
</reference>
<dbReference type="VEuPathDB" id="FungiDB:PV08_04883"/>
<dbReference type="RefSeq" id="XP_016237904.1">
    <property type="nucleotide sequence ID" value="XM_016379227.1"/>
</dbReference>
<name>A0A0D2BFB4_9EURO</name>
<dbReference type="GeneID" id="27331966"/>
<dbReference type="Proteomes" id="UP000053328">
    <property type="component" value="Unassembled WGS sequence"/>
</dbReference>
<accession>A0A0D2BFB4</accession>
<organism evidence="1 2">
    <name type="scientific">Exophiala spinifera</name>
    <dbReference type="NCBI Taxonomy" id="91928"/>
    <lineage>
        <taxon>Eukaryota</taxon>
        <taxon>Fungi</taxon>
        <taxon>Dikarya</taxon>
        <taxon>Ascomycota</taxon>
        <taxon>Pezizomycotina</taxon>
        <taxon>Eurotiomycetes</taxon>
        <taxon>Chaetothyriomycetidae</taxon>
        <taxon>Chaetothyriales</taxon>
        <taxon>Herpotrichiellaceae</taxon>
        <taxon>Exophiala</taxon>
    </lineage>
</organism>
<proteinExistence type="predicted"/>
<evidence type="ECO:0000313" key="1">
    <source>
        <dbReference type="EMBL" id="KIW17688.1"/>
    </source>
</evidence>
<dbReference type="EMBL" id="KN847494">
    <property type="protein sequence ID" value="KIW17688.1"/>
    <property type="molecule type" value="Genomic_DNA"/>
</dbReference>
<protein>
    <submittedName>
        <fullName evidence="1">Uncharacterized protein</fullName>
    </submittedName>
</protein>
<gene>
    <name evidence="1" type="ORF">PV08_04883</name>
</gene>
<dbReference type="HOGENOM" id="CLU_045147_0_0_1"/>
<dbReference type="OrthoDB" id="5293813at2759"/>
<sequence length="432" mass="46137">MAVVRQIFYLAIGYLVLMGPLIKASPIKRSSPVLPSPFILNFPVGAKGPKAPVVFPLSNGFPNIANGTTAFQDLTVQAHGSVSNAPPPPSLEPDDLLSLKVIQIQELFEVYFFTQLLLNITNGVSGFEFSDHKLKRDIIRKLTVVQGQEQWHALNAGGVLEHFNVPQIQPCVFKTPVTNFAGAIELAANFTAVVLGTVQDVMVRLGQNGDSAVIRGVASVVGQEGEQQGFYRTLINDLVPSESPFLTQSTREFAYSALQQNFIVAGSCPNANTIDVPIFGALNVLTENIQPVDQTLTFSIESGSTAGLSLVYINQQNLPLVEPINSTGTKNGVTTFTANFPFNAKSLDGLTIAAVVNSTGPFGDANDVAGHTVFGPGLIYPGGRDDKPPRLSFQGVSDSTVVGTTSGAAPLWRPTCRYALYASVMLLLITLM</sequence>
<keyword evidence="2" id="KW-1185">Reference proteome</keyword>
<dbReference type="AlphaFoldDB" id="A0A0D2BFB4"/>